<dbReference type="EMBL" id="BAAAZC010000021">
    <property type="protein sequence ID" value="GAA3977466.1"/>
    <property type="molecule type" value="Genomic_DNA"/>
</dbReference>
<accession>A0ABP7Q6T5</accession>
<dbReference type="RefSeq" id="WP_344757771.1">
    <property type="nucleotide sequence ID" value="NZ_BAAAZC010000021.1"/>
</dbReference>
<evidence type="ECO:0000313" key="2">
    <source>
        <dbReference type="Proteomes" id="UP001500742"/>
    </source>
</evidence>
<organism evidence="1 2">
    <name type="scientific">Mucilaginibacter dorajii</name>
    <dbReference type="NCBI Taxonomy" id="692994"/>
    <lineage>
        <taxon>Bacteria</taxon>
        <taxon>Pseudomonadati</taxon>
        <taxon>Bacteroidota</taxon>
        <taxon>Sphingobacteriia</taxon>
        <taxon>Sphingobacteriales</taxon>
        <taxon>Sphingobacteriaceae</taxon>
        <taxon>Mucilaginibacter</taxon>
    </lineage>
</organism>
<name>A0ABP7Q6T5_9SPHI</name>
<comment type="caution">
    <text evidence="1">The sequence shown here is derived from an EMBL/GenBank/DDBJ whole genome shotgun (WGS) entry which is preliminary data.</text>
</comment>
<gene>
    <name evidence="1" type="ORF">GCM10022210_30350</name>
</gene>
<proteinExistence type="predicted"/>
<evidence type="ECO:0000313" key="1">
    <source>
        <dbReference type="EMBL" id="GAA3977466.1"/>
    </source>
</evidence>
<sequence length="451" mass="52599">MNESTKFINEVLDDPFKNLGINTRASLDLAVDYLVRSHDREDQPLLEKVVKILFYEFDNEHHKQFNSSDDSFEMISRLLMNSFWGDETLLILTKQYLYEPAKNNDFHDVFMEYLLVKLERRSRYLITENFGYFEEMFLNNPIESYSEVEQAIYCMHALNAYFLYFGNKLELSAQEFLQITRENLWKISSHQQTKLRRLAIWALYWCDNGTDDKSGLLKLNKQEADVLSNGTINNPDQMTNGRITCMLIKNNHKLLKTVIAARNAIDGWEFDINKKVDLFAISHVKTPYHAIIETVCLDILSLTERKIWLEKMVIPYLTLFASKNTIRKLFSYLLTNGMQQEAAFIILGSLGHLQSNQVNEEVYANFPKIIDRIISRKGDLIHKLKAKDTTGRWAYYFVLVPASREAAFLHSIEGDGTIDLEHYGKVVASCYGESPTQEVKDYLKEKYRFEV</sequence>
<reference evidence="2" key="1">
    <citation type="journal article" date="2019" name="Int. J. Syst. Evol. Microbiol.">
        <title>The Global Catalogue of Microorganisms (GCM) 10K type strain sequencing project: providing services to taxonomists for standard genome sequencing and annotation.</title>
        <authorList>
            <consortium name="The Broad Institute Genomics Platform"/>
            <consortium name="The Broad Institute Genome Sequencing Center for Infectious Disease"/>
            <person name="Wu L."/>
            <person name="Ma J."/>
        </authorList>
    </citation>
    <scope>NUCLEOTIDE SEQUENCE [LARGE SCALE GENOMIC DNA]</scope>
    <source>
        <strain evidence="2">JCM 16601</strain>
    </source>
</reference>
<dbReference type="Proteomes" id="UP001500742">
    <property type="component" value="Unassembled WGS sequence"/>
</dbReference>
<protein>
    <submittedName>
        <fullName evidence="1">Uncharacterized protein</fullName>
    </submittedName>
</protein>
<keyword evidence="2" id="KW-1185">Reference proteome</keyword>